<dbReference type="PANTHER" id="PTHR39335">
    <property type="entry name" value="BLL4220 PROTEIN"/>
    <property type="match status" value="1"/>
</dbReference>
<feature type="region of interest" description="Disordered" evidence="1">
    <location>
        <begin position="144"/>
        <end position="164"/>
    </location>
</feature>
<keyword evidence="2" id="KW-0614">Plasmid</keyword>
<sequence>MADVWPAPMELQEFIAPCAYDRALYIRAIVLVAELGLFRRCLMKGLSIALIVMGYLAVPSAVAAAPHASEGILVDEQGMTLYVFAGKSSPDAKSCEGNCERNFPPALAASDDKPVGMLTLVPGRGGKSQWAYQGKPLYRGLMDKKPGDRSGDGLNEVWHSVPVR</sequence>
<gene>
    <name evidence="2" type="primary">chrI</name>
    <name evidence="2" type="ordered locus">Rmet_6204</name>
</gene>
<dbReference type="EMBL" id="CP000355">
    <property type="protein sequence ID" value="ABF13063.1"/>
    <property type="molecule type" value="Genomic_DNA"/>
</dbReference>
<proteinExistence type="predicted"/>
<protein>
    <submittedName>
        <fullName evidence="2">ChrI, regulatory protein, involved in Chromate resistance</fullName>
    </submittedName>
</protein>
<dbReference type="HOGENOM" id="CLU_053665_2_0_4"/>
<keyword evidence="3" id="KW-1185">Reference proteome</keyword>
<dbReference type="InterPro" id="IPR005297">
    <property type="entry name" value="Lipoprotein_repeat"/>
</dbReference>
<geneLocation type="plasmid" evidence="2 3">
    <name>pMOL28</name>
</geneLocation>
<evidence type="ECO:0000313" key="3">
    <source>
        <dbReference type="Proteomes" id="UP000002429"/>
    </source>
</evidence>
<dbReference type="AlphaFoldDB" id="Q1L9W3"/>
<reference evidence="3" key="1">
    <citation type="journal article" date="2010" name="PLoS ONE">
        <title>The complete genome sequence of Cupriavidus metallidurans strain CH34, a master survivalist in harsh and anthropogenic environments.</title>
        <authorList>
            <person name="Janssen P.J."/>
            <person name="Van Houdt R."/>
            <person name="Moors H."/>
            <person name="Monsieurs P."/>
            <person name="Morin N."/>
            <person name="Michaux A."/>
            <person name="Benotmane M.A."/>
            <person name="Leys N."/>
            <person name="Vallaeys T."/>
            <person name="Lapidus A."/>
            <person name="Monchy S."/>
            <person name="Medigue C."/>
            <person name="Taghavi S."/>
            <person name="McCorkle S."/>
            <person name="Dunn J."/>
            <person name="van der Lelie D."/>
            <person name="Mergeay M."/>
        </authorList>
    </citation>
    <scope>NUCLEOTIDE SEQUENCE [LARGE SCALE GENOMIC DNA]</scope>
    <source>
        <strain evidence="3">ATCC 43123 / DSM 2839 / NBRC 102507 / CH34</strain>
    </source>
</reference>
<organism evidence="2 3">
    <name type="scientific">Cupriavidus metallidurans (strain ATCC 43123 / DSM 2839 / NBRC 102507 / CH34)</name>
    <name type="common">Ralstonia metallidurans</name>
    <dbReference type="NCBI Taxonomy" id="266264"/>
    <lineage>
        <taxon>Bacteria</taxon>
        <taxon>Pseudomonadati</taxon>
        <taxon>Pseudomonadota</taxon>
        <taxon>Betaproteobacteria</taxon>
        <taxon>Burkholderiales</taxon>
        <taxon>Burkholderiaceae</taxon>
        <taxon>Cupriavidus</taxon>
    </lineage>
</organism>
<dbReference type="KEGG" id="rme:Rmet_6204"/>
<dbReference type="Pfam" id="PF03640">
    <property type="entry name" value="Lipoprotein_15"/>
    <property type="match status" value="1"/>
</dbReference>
<evidence type="ECO:0000313" key="2">
    <source>
        <dbReference type="EMBL" id="ABF13063.1"/>
    </source>
</evidence>
<dbReference type="Proteomes" id="UP000002429">
    <property type="component" value="Plasmid pMOL28"/>
</dbReference>
<evidence type="ECO:0000256" key="1">
    <source>
        <dbReference type="SAM" id="MobiDB-lite"/>
    </source>
</evidence>
<dbReference type="PANTHER" id="PTHR39335:SF1">
    <property type="entry name" value="BLL4220 PROTEIN"/>
    <property type="match status" value="1"/>
</dbReference>
<name>Q1L9W3_CUPMC</name>
<accession>Q1L9W3</accession>
<dbReference type="GO" id="GO:0043448">
    <property type="term" value="P:alkane catabolic process"/>
    <property type="evidence" value="ECO:0007669"/>
    <property type="project" value="TreeGrafter"/>
</dbReference>